<feature type="domain" description="RING-type" evidence="8">
    <location>
        <begin position="787"/>
        <end position="838"/>
    </location>
</feature>
<keyword evidence="6" id="KW-0863">Zinc-finger</keyword>
<evidence type="ECO:0000256" key="6">
    <source>
        <dbReference type="PROSITE-ProRule" id="PRU00175"/>
    </source>
</evidence>
<dbReference type="InterPro" id="IPR050628">
    <property type="entry name" value="SNF2_RAD54_helicase_TF"/>
</dbReference>
<keyword evidence="5" id="KW-0067">ATP-binding</keyword>
<dbReference type="GO" id="GO:0005634">
    <property type="term" value="C:nucleus"/>
    <property type="evidence" value="ECO:0007669"/>
    <property type="project" value="TreeGrafter"/>
</dbReference>
<dbReference type="SMART" id="SM00487">
    <property type="entry name" value="DEXDc"/>
    <property type="match status" value="1"/>
</dbReference>
<name>A0A6A5YN70_9PLEO</name>
<dbReference type="Pfam" id="PF00176">
    <property type="entry name" value="SNF2-rel_dom"/>
    <property type="match status" value="1"/>
</dbReference>
<keyword evidence="2" id="KW-0547">Nucleotide-binding</keyword>
<dbReference type="SUPFAM" id="SSF52540">
    <property type="entry name" value="P-loop containing nucleoside triphosphate hydrolases"/>
    <property type="match status" value="2"/>
</dbReference>
<dbReference type="InterPro" id="IPR027417">
    <property type="entry name" value="P-loop_NTPase"/>
</dbReference>
<dbReference type="InterPro" id="IPR001841">
    <property type="entry name" value="Znf_RING"/>
</dbReference>
<reference evidence="11" key="1">
    <citation type="journal article" date="2020" name="Stud. Mycol.">
        <title>101 Dothideomycetes genomes: a test case for predicting lifestyles and emergence of pathogens.</title>
        <authorList>
            <person name="Haridas S."/>
            <person name="Albert R."/>
            <person name="Binder M."/>
            <person name="Bloem J."/>
            <person name="Labutti K."/>
            <person name="Salamov A."/>
            <person name="Andreopoulos B."/>
            <person name="Baker S."/>
            <person name="Barry K."/>
            <person name="Bills G."/>
            <person name="Bluhm B."/>
            <person name="Cannon C."/>
            <person name="Castanera R."/>
            <person name="Culley D."/>
            <person name="Daum C."/>
            <person name="Ezra D."/>
            <person name="Gonzalez J."/>
            <person name="Henrissat B."/>
            <person name="Kuo A."/>
            <person name="Liang C."/>
            <person name="Lipzen A."/>
            <person name="Lutzoni F."/>
            <person name="Magnuson J."/>
            <person name="Mondo S."/>
            <person name="Nolan M."/>
            <person name="Ohm R."/>
            <person name="Pangilinan J."/>
            <person name="Park H.-J."/>
            <person name="Ramirez L."/>
            <person name="Alfaro M."/>
            <person name="Sun H."/>
            <person name="Tritt A."/>
            <person name="Yoshinaga Y."/>
            <person name="Zwiers L.-H."/>
            <person name="Turgeon B."/>
            <person name="Goodwin S."/>
            <person name="Spatafora J."/>
            <person name="Crous P."/>
            <person name="Grigoriev I."/>
        </authorList>
    </citation>
    <scope>NUCLEOTIDE SEQUENCE</scope>
    <source>
        <strain evidence="11">CBS 627.86</strain>
    </source>
</reference>
<dbReference type="GO" id="GO:0004386">
    <property type="term" value="F:helicase activity"/>
    <property type="evidence" value="ECO:0007669"/>
    <property type="project" value="UniProtKB-KW"/>
</dbReference>
<dbReference type="Gene3D" id="3.40.50.10810">
    <property type="entry name" value="Tandem AAA-ATPase domain"/>
    <property type="match status" value="1"/>
</dbReference>
<accession>A0A6A5YN70</accession>
<evidence type="ECO:0000256" key="3">
    <source>
        <dbReference type="ARBA" id="ARBA00022801"/>
    </source>
</evidence>
<dbReference type="PANTHER" id="PTHR45626">
    <property type="entry name" value="TRANSCRIPTION TERMINATION FACTOR 2-RELATED"/>
    <property type="match status" value="1"/>
</dbReference>
<keyword evidence="6" id="KW-0479">Metal-binding</keyword>
<dbReference type="InterPro" id="IPR038718">
    <property type="entry name" value="SNF2-like_sf"/>
</dbReference>
<evidence type="ECO:0000259" key="10">
    <source>
        <dbReference type="PROSITE" id="PS51194"/>
    </source>
</evidence>
<evidence type="ECO:0000259" key="8">
    <source>
        <dbReference type="PROSITE" id="PS50089"/>
    </source>
</evidence>
<dbReference type="AlphaFoldDB" id="A0A6A5YN70"/>
<evidence type="ECO:0000313" key="12">
    <source>
        <dbReference type="Proteomes" id="UP000799770"/>
    </source>
</evidence>
<dbReference type="Pfam" id="PF13920">
    <property type="entry name" value="zf-C3HC4_3"/>
    <property type="match status" value="1"/>
</dbReference>
<evidence type="ECO:0000256" key="7">
    <source>
        <dbReference type="SAM" id="MobiDB-lite"/>
    </source>
</evidence>
<dbReference type="SMART" id="SM00184">
    <property type="entry name" value="RING"/>
    <property type="match status" value="1"/>
</dbReference>
<dbReference type="SMART" id="SM00490">
    <property type="entry name" value="HELICc"/>
    <property type="match status" value="1"/>
</dbReference>
<dbReference type="InterPro" id="IPR013083">
    <property type="entry name" value="Znf_RING/FYVE/PHD"/>
</dbReference>
<feature type="region of interest" description="Disordered" evidence="7">
    <location>
        <begin position="164"/>
        <end position="208"/>
    </location>
</feature>
<dbReference type="InterPro" id="IPR001650">
    <property type="entry name" value="Helicase_C-like"/>
</dbReference>
<dbReference type="InterPro" id="IPR049730">
    <property type="entry name" value="SNF2/RAD54-like_C"/>
</dbReference>
<evidence type="ECO:0000256" key="5">
    <source>
        <dbReference type="ARBA" id="ARBA00022840"/>
    </source>
</evidence>
<keyword evidence="3" id="KW-0378">Hydrolase</keyword>
<dbReference type="CDD" id="cd16449">
    <property type="entry name" value="RING-HC"/>
    <property type="match status" value="1"/>
</dbReference>
<keyword evidence="6" id="KW-0862">Zinc</keyword>
<dbReference type="PROSITE" id="PS50089">
    <property type="entry name" value="ZF_RING_2"/>
    <property type="match status" value="1"/>
</dbReference>
<feature type="domain" description="Helicase ATP-binding" evidence="9">
    <location>
        <begin position="431"/>
        <end position="627"/>
    </location>
</feature>
<dbReference type="Proteomes" id="UP000799770">
    <property type="component" value="Unassembled WGS sequence"/>
</dbReference>
<feature type="region of interest" description="Disordered" evidence="7">
    <location>
        <begin position="868"/>
        <end position="943"/>
    </location>
</feature>
<feature type="domain" description="Helicase C-terminal" evidence="10">
    <location>
        <begin position="981"/>
        <end position="1135"/>
    </location>
</feature>
<dbReference type="SUPFAM" id="SSF57850">
    <property type="entry name" value="RING/U-box"/>
    <property type="match status" value="1"/>
</dbReference>
<dbReference type="InterPro" id="IPR014001">
    <property type="entry name" value="Helicase_ATP-bd"/>
</dbReference>
<dbReference type="Pfam" id="PF00271">
    <property type="entry name" value="Helicase_C"/>
    <property type="match status" value="1"/>
</dbReference>
<dbReference type="GO" id="GO:0008094">
    <property type="term" value="F:ATP-dependent activity, acting on DNA"/>
    <property type="evidence" value="ECO:0007669"/>
    <property type="project" value="TreeGrafter"/>
</dbReference>
<dbReference type="Gene3D" id="3.30.40.10">
    <property type="entry name" value="Zinc/RING finger domain, C3HC4 (zinc finger)"/>
    <property type="match status" value="1"/>
</dbReference>
<dbReference type="PROSITE" id="PS51192">
    <property type="entry name" value="HELICASE_ATP_BIND_1"/>
    <property type="match status" value="1"/>
</dbReference>
<dbReference type="OrthoDB" id="423559at2759"/>
<evidence type="ECO:0000313" key="11">
    <source>
        <dbReference type="EMBL" id="KAF2107631.1"/>
    </source>
</evidence>
<gene>
    <name evidence="11" type="ORF">BDV96DRAFT_298061</name>
</gene>
<dbReference type="GO" id="GO:0016787">
    <property type="term" value="F:hydrolase activity"/>
    <property type="evidence" value="ECO:0007669"/>
    <property type="project" value="UniProtKB-KW"/>
</dbReference>
<evidence type="ECO:0000256" key="1">
    <source>
        <dbReference type="ARBA" id="ARBA00007025"/>
    </source>
</evidence>
<feature type="region of interest" description="Disordered" evidence="7">
    <location>
        <begin position="104"/>
        <end position="134"/>
    </location>
</feature>
<evidence type="ECO:0000259" key="9">
    <source>
        <dbReference type="PROSITE" id="PS51192"/>
    </source>
</evidence>
<comment type="similarity">
    <text evidence="1">Belongs to the SNF2/RAD54 helicase family.</text>
</comment>
<protein>
    <submittedName>
        <fullName evidence="11">SNF2 family N-terminal domain-containing protein</fullName>
    </submittedName>
</protein>
<keyword evidence="4" id="KW-0347">Helicase</keyword>
<dbReference type="GO" id="GO:0008270">
    <property type="term" value="F:zinc ion binding"/>
    <property type="evidence" value="ECO:0007669"/>
    <property type="project" value="UniProtKB-KW"/>
</dbReference>
<proteinExistence type="inferred from homology"/>
<dbReference type="InterPro" id="IPR000330">
    <property type="entry name" value="SNF2_N"/>
</dbReference>
<dbReference type="CDD" id="cd18793">
    <property type="entry name" value="SF2_C_SNF"/>
    <property type="match status" value="1"/>
</dbReference>
<dbReference type="EMBL" id="ML977353">
    <property type="protein sequence ID" value="KAF2107631.1"/>
    <property type="molecule type" value="Genomic_DNA"/>
</dbReference>
<feature type="compositionally biased region" description="Acidic residues" evidence="7">
    <location>
        <begin position="868"/>
        <end position="908"/>
    </location>
</feature>
<evidence type="ECO:0000256" key="2">
    <source>
        <dbReference type="ARBA" id="ARBA00022741"/>
    </source>
</evidence>
<keyword evidence="12" id="KW-1185">Reference proteome</keyword>
<evidence type="ECO:0000256" key="4">
    <source>
        <dbReference type="ARBA" id="ARBA00022806"/>
    </source>
</evidence>
<dbReference type="GO" id="GO:0005737">
    <property type="term" value="C:cytoplasm"/>
    <property type="evidence" value="ECO:0007669"/>
    <property type="project" value="TreeGrafter"/>
</dbReference>
<dbReference type="PROSITE" id="PS51194">
    <property type="entry name" value="HELICASE_CTER"/>
    <property type="match status" value="1"/>
</dbReference>
<organism evidence="11 12">
    <name type="scientific">Lophiotrema nucula</name>
    <dbReference type="NCBI Taxonomy" id="690887"/>
    <lineage>
        <taxon>Eukaryota</taxon>
        <taxon>Fungi</taxon>
        <taxon>Dikarya</taxon>
        <taxon>Ascomycota</taxon>
        <taxon>Pezizomycotina</taxon>
        <taxon>Dothideomycetes</taxon>
        <taxon>Pleosporomycetidae</taxon>
        <taxon>Pleosporales</taxon>
        <taxon>Lophiotremataceae</taxon>
        <taxon>Lophiotrema</taxon>
    </lineage>
</organism>
<dbReference type="GO" id="GO:0005524">
    <property type="term" value="F:ATP binding"/>
    <property type="evidence" value="ECO:0007669"/>
    <property type="project" value="UniProtKB-KW"/>
</dbReference>
<feature type="compositionally biased region" description="Basic residues" evidence="7">
    <location>
        <begin position="920"/>
        <end position="938"/>
    </location>
</feature>
<dbReference type="Gene3D" id="3.40.50.300">
    <property type="entry name" value="P-loop containing nucleotide triphosphate hydrolases"/>
    <property type="match status" value="2"/>
</dbReference>
<sequence length="1151" mass="128552">MVQGNLIQPNLDGCNTLEQCDQEITFFSWLTSDLDKTSSSYWADKAHYANSIERVLQRRDQVINGFAVEDGFGSSASSYLGSGVSSPADQLQSISRKRSYASMGDFDLSDSKRPSMNPSPHAPGTPVPMNLSNEASAYPQQSHGAFGGADNLVGSGYSCQTAPRPQYGSSTMPSQSFQPSSVPATTTGSWPTSNQHSTAYTAQSGVQGSSSIPFRVKLEQADQPSTSSSSTTWQQGDYIDLTGDDGYHHNGFQFSNTAQPSLGAFDPFPELATAYVTGQPIERPTPADAFNQELMRPEELAEFLITPSQPGGGYALQPTNHTIGVPNAATGYGLAPEAAGALLQVADLDNISGRPVPYIPAPRRPWDLETESLGDMSDDVPAQVSSDVITRLVAGIKPEEDVPPEQREKTPSKMKSQLMEHQKLALRWLKDMEASDKKGSLLADEMGLGKTVQALALILARPSNDHIKKTTLIIAPVALMRQWEKEIERHVKPEHLLSVYTYHGTGKKADFNHLRQYDIVLATFGAIQTEMKQIDMRKEAELQQREQQIPSFKRKATQQLSLLPDSREQREWYRIIIDEAQCIKNKNTLTSRGVSELRAQYRLCMTGTPMQNSIDELYPILRFLRLKPYNDWHQFSYHISKPLKQARDATRQRAMNRVHVLLKSIMLRRGKDTQIDGGPICKIPPKHEHLDNVEFSDDEHAFYKALESKTQLTFNKYLAKGTVMENYANVLVLLLRLRQACCHPHLIKDLAKQVATDGIAEVDLLSRAKQLSEDVVNRLKNEEGFECPICYDATNNATIFVPCGHHCCGDCFAKLVDPTRAIQEGNAEGNSAKCPHCRGTLSKDKITDFKHFCKVFCREKLRELGFADDVDSESDDDDDEEVDSEDDSSDDDLADFIVPDDFEDDDDNESGHASSSSSKKGQKPKGKRRAKGKGKARGKPKETLAQLKKDSMRSAKAKRKYFRRLEKEWETSAKIEKTLELLEQIATNDTEEKTLVFSQFTSLLDLLEVPLHRKGVVYERYDGSMKMEERADAVERFMDDEKVNLMLLSMKAGNAGLNLSKASKVIILDPFWNPYVESQAVDRAHRMPQEREVHVHRLLVPETVEDRICALQEKKRELIEAALDESAGKNVARLGLGDLMFLFGVGRQNNQ</sequence>
<dbReference type="CDD" id="cd18008">
    <property type="entry name" value="DEXDc_SHPRH-like"/>
    <property type="match status" value="1"/>
</dbReference>
<dbReference type="GO" id="GO:0000724">
    <property type="term" value="P:double-strand break repair via homologous recombination"/>
    <property type="evidence" value="ECO:0007669"/>
    <property type="project" value="TreeGrafter"/>
</dbReference>
<dbReference type="PANTHER" id="PTHR45626:SF16">
    <property type="entry name" value="ATP-DEPENDENT HELICASE ULS1"/>
    <property type="match status" value="1"/>
</dbReference>